<dbReference type="InterPro" id="IPR001387">
    <property type="entry name" value="Cro/C1-type_HTH"/>
</dbReference>
<evidence type="ECO:0000256" key="1">
    <source>
        <dbReference type="SAM" id="MobiDB-lite"/>
    </source>
</evidence>
<name>A0A2N3QF36_9BIFI</name>
<dbReference type="GO" id="GO:0003677">
    <property type="term" value="F:DNA binding"/>
    <property type="evidence" value="ECO:0007669"/>
    <property type="project" value="InterPro"/>
</dbReference>
<evidence type="ECO:0000313" key="4">
    <source>
        <dbReference type="Proteomes" id="UP000233727"/>
    </source>
</evidence>
<organism evidence="3 4">
    <name type="scientific">Bifidobacterium thermophilum</name>
    <dbReference type="NCBI Taxonomy" id="33905"/>
    <lineage>
        <taxon>Bacteria</taxon>
        <taxon>Bacillati</taxon>
        <taxon>Actinomycetota</taxon>
        <taxon>Actinomycetes</taxon>
        <taxon>Bifidobacteriales</taxon>
        <taxon>Bifidobacteriaceae</taxon>
        <taxon>Bifidobacterium</taxon>
    </lineage>
</organism>
<gene>
    <name evidence="3" type="ORF">CQR47_1607</name>
</gene>
<dbReference type="SMART" id="SM00530">
    <property type="entry name" value="HTH_XRE"/>
    <property type="match status" value="1"/>
</dbReference>
<dbReference type="InterPro" id="IPR010982">
    <property type="entry name" value="Lambda_DNA-bd_dom_sf"/>
</dbReference>
<reference evidence="3 4" key="1">
    <citation type="submission" date="2017-10" db="EMBL/GenBank/DDBJ databases">
        <title>Bifidobacterium genomics.</title>
        <authorList>
            <person name="Lugli G.A."/>
            <person name="Milani C."/>
            <person name="Mancabelli L."/>
        </authorList>
    </citation>
    <scope>NUCLEOTIDE SEQUENCE [LARGE SCALE GENOMIC DNA]</scope>
    <source>
        <strain evidence="3 4">1542B</strain>
    </source>
</reference>
<evidence type="ECO:0000259" key="2">
    <source>
        <dbReference type="PROSITE" id="PS50943"/>
    </source>
</evidence>
<protein>
    <submittedName>
        <fullName evidence="3">Transcriptional regulator</fullName>
    </submittedName>
</protein>
<accession>A0A2N3QF36</accession>
<proteinExistence type="predicted"/>
<dbReference type="Proteomes" id="UP000233727">
    <property type="component" value="Unassembled WGS sequence"/>
</dbReference>
<dbReference type="Gene3D" id="1.10.260.40">
    <property type="entry name" value="lambda repressor-like DNA-binding domains"/>
    <property type="match status" value="1"/>
</dbReference>
<sequence>MHFSYNKLFKLMIDRNIKKKELSEMSDVSATSIAKLGKGGNVNTGVLLRICNALNCDVGDIMEFVPDKKQESVADDGKTSATSLMMQIPGTDQDSTHGR</sequence>
<evidence type="ECO:0000313" key="3">
    <source>
        <dbReference type="EMBL" id="PKU89173.1"/>
    </source>
</evidence>
<dbReference type="Pfam" id="PF13443">
    <property type="entry name" value="HTH_26"/>
    <property type="match status" value="1"/>
</dbReference>
<dbReference type="PROSITE" id="PS50943">
    <property type="entry name" value="HTH_CROC1"/>
    <property type="match status" value="1"/>
</dbReference>
<feature type="compositionally biased region" description="Polar residues" evidence="1">
    <location>
        <begin position="79"/>
        <end position="93"/>
    </location>
</feature>
<comment type="caution">
    <text evidence="3">The sequence shown here is derived from an EMBL/GenBank/DDBJ whole genome shotgun (WGS) entry which is preliminary data.</text>
</comment>
<dbReference type="AlphaFoldDB" id="A0A2N3QF36"/>
<feature type="region of interest" description="Disordered" evidence="1">
    <location>
        <begin position="70"/>
        <end position="99"/>
    </location>
</feature>
<feature type="domain" description="HTH cro/C1-type" evidence="2">
    <location>
        <begin position="10"/>
        <end position="61"/>
    </location>
</feature>
<dbReference type="EMBL" id="PCGY01000022">
    <property type="protein sequence ID" value="PKU89173.1"/>
    <property type="molecule type" value="Genomic_DNA"/>
</dbReference>
<dbReference type="SUPFAM" id="SSF47413">
    <property type="entry name" value="lambda repressor-like DNA-binding domains"/>
    <property type="match status" value="1"/>
</dbReference>